<dbReference type="InterPro" id="IPR024586">
    <property type="entry name" value="DnaJ-like_C11_C"/>
</dbReference>
<accession>A0A5C3Q770</accession>
<sequence>MNGHENASEGVVDLRHEKEFLYTVLNLPNTASGYEIRERYRALSVTFHPDKQHDDASKELANTRFLEIQKAYEVLCDPFLRQVYDVLGNEGLTRSWSPEMRSLPPDVIREFLVEHKFKERQDTLEKMIRAKGQLTCVIDMQSLVEPYAGYHSDPWYQRVKNRVGDVAVSNLSLKHKIETKLTEKTRFIGRANVSNGRNVFGTIRHQFSPRWTFEGTTSLLRPNLNLRAAYQDQASNLSLQTSTPPIFSLFSSHFIPTLNINFSHRLFHDSLTQGSLGLSLGPNPSVNVDISKPTPFGVDHHPNSKYTQSFPSQHGFGRGAHFYTYGIGMGPMGPGLRGEWGVTLSELAMQFKVGVQWGVAGGLAWLGSGTWAGEEVQVVSSVSVGTGGVAVFLELCYLEQRLTLPINLSPEYDPKVALWATVIPSTAFALIYQFVVQPRRRKGRIERIRMARRAAKEEVSESGAEVEGTIALLRETARRHMEVEGAGGGLTILEAFYGSTERDENGKELMVDVTIPLQALVHHSQLHIPGHRSKSGMQGFHDPAPSISKILRIRYQFRGRSHFAEIPDYLPVVLPLAGTSFYSGLV</sequence>
<protein>
    <recommendedName>
        <fullName evidence="2">J domain-containing protein</fullName>
    </recommendedName>
</protein>
<dbReference type="EMBL" id="ML178843">
    <property type="protein sequence ID" value="TFK97905.1"/>
    <property type="molecule type" value="Genomic_DNA"/>
</dbReference>
<keyword evidence="1" id="KW-0143">Chaperone</keyword>
<dbReference type="PANTHER" id="PTHR44157:SF1">
    <property type="entry name" value="DNAJ HOMOLOG SUBFAMILY C MEMBER 11"/>
    <property type="match status" value="1"/>
</dbReference>
<dbReference type="InterPro" id="IPR036869">
    <property type="entry name" value="J_dom_sf"/>
</dbReference>
<dbReference type="OrthoDB" id="10248838at2759"/>
<keyword evidence="4" id="KW-1185">Reference proteome</keyword>
<dbReference type="STRING" id="1884261.A0A5C3Q770"/>
<dbReference type="Pfam" id="PF11875">
    <property type="entry name" value="DnaJ-like_C11_C"/>
    <property type="match status" value="1"/>
</dbReference>
<reference evidence="3 4" key="1">
    <citation type="journal article" date="2019" name="Nat. Ecol. Evol.">
        <title>Megaphylogeny resolves global patterns of mushroom evolution.</title>
        <authorList>
            <person name="Varga T."/>
            <person name="Krizsan K."/>
            <person name="Foldi C."/>
            <person name="Dima B."/>
            <person name="Sanchez-Garcia M."/>
            <person name="Sanchez-Ramirez S."/>
            <person name="Szollosi G.J."/>
            <person name="Szarkandi J.G."/>
            <person name="Papp V."/>
            <person name="Albert L."/>
            <person name="Andreopoulos W."/>
            <person name="Angelini C."/>
            <person name="Antonin V."/>
            <person name="Barry K.W."/>
            <person name="Bougher N.L."/>
            <person name="Buchanan P."/>
            <person name="Buyck B."/>
            <person name="Bense V."/>
            <person name="Catcheside P."/>
            <person name="Chovatia M."/>
            <person name="Cooper J."/>
            <person name="Damon W."/>
            <person name="Desjardin D."/>
            <person name="Finy P."/>
            <person name="Geml J."/>
            <person name="Haridas S."/>
            <person name="Hughes K."/>
            <person name="Justo A."/>
            <person name="Karasinski D."/>
            <person name="Kautmanova I."/>
            <person name="Kiss B."/>
            <person name="Kocsube S."/>
            <person name="Kotiranta H."/>
            <person name="LaButti K.M."/>
            <person name="Lechner B.E."/>
            <person name="Liimatainen K."/>
            <person name="Lipzen A."/>
            <person name="Lukacs Z."/>
            <person name="Mihaltcheva S."/>
            <person name="Morgado L.N."/>
            <person name="Niskanen T."/>
            <person name="Noordeloos M.E."/>
            <person name="Ohm R.A."/>
            <person name="Ortiz-Santana B."/>
            <person name="Ovrebo C."/>
            <person name="Racz N."/>
            <person name="Riley R."/>
            <person name="Savchenko A."/>
            <person name="Shiryaev A."/>
            <person name="Soop K."/>
            <person name="Spirin V."/>
            <person name="Szebenyi C."/>
            <person name="Tomsovsky M."/>
            <person name="Tulloss R.E."/>
            <person name="Uehling J."/>
            <person name="Grigoriev I.V."/>
            <person name="Vagvolgyi C."/>
            <person name="Papp T."/>
            <person name="Martin F.M."/>
            <person name="Miettinen O."/>
            <person name="Hibbett D.S."/>
            <person name="Nagy L.G."/>
        </authorList>
    </citation>
    <scope>NUCLEOTIDE SEQUENCE [LARGE SCALE GENOMIC DNA]</scope>
    <source>
        <strain evidence="3 4">CBS 309.79</strain>
    </source>
</reference>
<proteinExistence type="predicted"/>
<organism evidence="3 4">
    <name type="scientific">Pterulicium gracile</name>
    <dbReference type="NCBI Taxonomy" id="1884261"/>
    <lineage>
        <taxon>Eukaryota</taxon>
        <taxon>Fungi</taxon>
        <taxon>Dikarya</taxon>
        <taxon>Basidiomycota</taxon>
        <taxon>Agaricomycotina</taxon>
        <taxon>Agaricomycetes</taxon>
        <taxon>Agaricomycetidae</taxon>
        <taxon>Agaricales</taxon>
        <taxon>Pleurotineae</taxon>
        <taxon>Pterulaceae</taxon>
        <taxon>Pterulicium</taxon>
    </lineage>
</organism>
<dbReference type="Proteomes" id="UP000305067">
    <property type="component" value="Unassembled WGS sequence"/>
</dbReference>
<feature type="domain" description="J" evidence="2">
    <location>
        <begin position="20"/>
        <end position="88"/>
    </location>
</feature>
<evidence type="ECO:0000256" key="1">
    <source>
        <dbReference type="ARBA" id="ARBA00023186"/>
    </source>
</evidence>
<dbReference type="Pfam" id="PF00226">
    <property type="entry name" value="DnaJ"/>
    <property type="match status" value="1"/>
</dbReference>
<dbReference type="InterPro" id="IPR055225">
    <property type="entry name" value="DNAJC11-like_beta-barrel"/>
</dbReference>
<dbReference type="GO" id="GO:0042407">
    <property type="term" value="P:cristae formation"/>
    <property type="evidence" value="ECO:0007669"/>
    <property type="project" value="TreeGrafter"/>
</dbReference>
<evidence type="ECO:0000313" key="4">
    <source>
        <dbReference type="Proteomes" id="UP000305067"/>
    </source>
</evidence>
<dbReference type="InterPro" id="IPR052243">
    <property type="entry name" value="Mito_inner_membrane_organizer"/>
</dbReference>
<dbReference type="PRINTS" id="PR00625">
    <property type="entry name" value="JDOMAIN"/>
</dbReference>
<dbReference type="PANTHER" id="PTHR44157">
    <property type="entry name" value="DNAJ HOMOLOG SUBFAMILY C MEMBER 11"/>
    <property type="match status" value="1"/>
</dbReference>
<dbReference type="CDD" id="cd06257">
    <property type="entry name" value="DnaJ"/>
    <property type="match status" value="1"/>
</dbReference>
<dbReference type="PROSITE" id="PS50076">
    <property type="entry name" value="DNAJ_2"/>
    <property type="match status" value="1"/>
</dbReference>
<dbReference type="InterPro" id="IPR001623">
    <property type="entry name" value="DnaJ_domain"/>
</dbReference>
<dbReference type="SUPFAM" id="SSF46565">
    <property type="entry name" value="Chaperone J-domain"/>
    <property type="match status" value="1"/>
</dbReference>
<dbReference type="AlphaFoldDB" id="A0A5C3Q770"/>
<evidence type="ECO:0000313" key="3">
    <source>
        <dbReference type="EMBL" id="TFK97905.1"/>
    </source>
</evidence>
<evidence type="ECO:0000259" key="2">
    <source>
        <dbReference type="PROSITE" id="PS50076"/>
    </source>
</evidence>
<dbReference type="SMART" id="SM00271">
    <property type="entry name" value="DnaJ"/>
    <property type="match status" value="1"/>
</dbReference>
<gene>
    <name evidence="3" type="ORF">BDV98DRAFT_596173</name>
</gene>
<dbReference type="GO" id="GO:0005739">
    <property type="term" value="C:mitochondrion"/>
    <property type="evidence" value="ECO:0007669"/>
    <property type="project" value="GOC"/>
</dbReference>
<name>A0A5C3Q770_9AGAR</name>
<dbReference type="Pfam" id="PF22774">
    <property type="entry name" value="DNAJC11_beta-barrel"/>
    <property type="match status" value="1"/>
</dbReference>
<dbReference type="Gene3D" id="1.10.287.110">
    <property type="entry name" value="DnaJ domain"/>
    <property type="match status" value="1"/>
</dbReference>